<feature type="non-terminal residue" evidence="1">
    <location>
        <position position="1"/>
    </location>
</feature>
<sequence length="70" mass="8030">IVSPPLSQMEYVRGTVLNLNWVSVKFFTEGWTFFFQQESLVLALLCGASKWKKSAKFLFSTSIPRFTYGT</sequence>
<evidence type="ECO:0000313" key="2">
    <source>
        <dbReference type="Proteomes" id="UP001381693"/>
    </source>
</evidence>
<keyword evidence="2" id="KW-1185">Reference proteome</keyword>
<dbReference type="AlphaFoldDB" id="A0AAN9A2V5"/>
<comment type="caution">
    <text evidence="1">The sequence shown here is derived from an EMBL/GenBank/DDBJ whole genome shotgun (WGS) entry which is preliminary data.</text>
</comment>
<organism evidence="1 2">
    <name type="scientific">Halocaridina rubra</name>
    <name type="common">Hawaiian red shrimp</name>
    <dbReference type="NCBI Taxonomy" id="373956"/>
    <lineage>
        <taxon>Eukaryota</taxon>
        <taxon>Metazoa</taxon>
        <taxon>Ecdysozoa</taxon>
        <taxon>Arthropoda</taxon>
        <taxon>Crustacea</taxon>
        <taxon>Multicrustacea</taxon>
        <taxon>Malacostraca</taxon>
        <taxon>Eumalacostraca</taxon>
        <taxon>Eucarida</taxon>
        <taxon>Decapoda</taxon>
        <taxon>Pleocyemata</taxon>
        <taxon>Caridea</taxon>
        <taxon>Atyoidea</taxon>
        <taxon>Atyidae</taxon>
        <taxon>Halocaridina</taxon>
    </lineage>
</organism>
<accession>A0AAN9A2V5</accession>
<reference evidence="1 2" key="1">
    <citation type="submission" date="2023-11" db="EMBL/GenBank/DDBJ databases">
        <title>Halocaridina rubra genome assembly.</title>
        <authorList>
            <person name="Smith C."/>
        </authorList>
    </citation>
    <scope>NUCLEOTIDE SEQUENCE [LARGE SCALE GENOMIC DNA]</scope>
    <source>
        <strain evidence="1">EP-1</strain>
        <tissue evidence="1">Whole</tissue>
    </source>
</reference>
<protein>
    <submittedName>
        <fullName evidence="1">Uncharacterized protein</fullName>
    </submittedName>
</protein>
<dbReference type="EMBL" id="JAXCGZ010018074">
    <property type="protein sequence ID" value="KAK7067552.1"/>
    <property type="molecule type" value="Genomic_DNA"/>
</dbReference>
<name>A0AAN9A2V5_HALRR</name>
<gene>
    <name evidence="1" type="ORF">SK128_002618</name>
</gene>
<dbReference type="Proteomes" id="UP001381693">
    <property type="component" value="Unassembled WGS sequence"/>
</dbReference>
<proteinExistence type="predicted"/>
<evidence type="ECO:0000313" key="1">
    <source>
        <dbReference type="EMBL" id="KAK7067552.1"/>
    </source>
</evidence>